<dbReference type="EMBL" id="QEKK01000002">
    <property type="protein sequence ID" value="PVY59032.1"/>
    <property type="molecule type" value="Genomic_DNA"/>
</dbReference>
<sequence length="29" mass="3267">MMLQNIRVQALDVDDLIFGDSGEQTVSDR</sequence>
<dbReference type="AlphaFoldDB" id="A0A2U1CDN3"/>
<dbReference type="Proteomes" id="UP000245778">
    <property type="component" value="Unassembled WGS sequence"/>
</dbReference>
<gene>
    <name evidence="1" type="ORF">C7373_1023</name>
</gene>
<evidence type="ECO:0000313" key="2">
    <source>
        <dbReference type="Proteomes" id="UP000245778"/>
    </source>
</evidence>
<accession>A0A2U1CDN3</accession>
<comment type="caution">
    <text evidence="1">The sequence shown here is derived from an EMBL/GenBank/DDBJ whole genome shotgun (WGS) entry which is preliminary data.</text>
</comment>
<protein>
    <submittedName>
        <fullName evidence="1">Uncharacterized protein</fullName>
    </submittedName>
</protein>
<proteinExistence type="predicted"/>
<name>A0A2U1CDN3_9FIRM</name>
<reference evidence="1 2" key="1">
    <citation type="submission" date="2018-04" db="EMBL/GenBank/DDBJ databases">
        <title>Genomic Encyclopedia of Type Strains, Phase IV (KMG-IV): sequencing the most valuable type-strain genomes for metagenomic binning, comparative biology and taxonomic classification.</title>
        <authorList>
            <person name="Goeker M."/>
        </authorList>
    </citation>
    <scope>NUCLEOTIDE SEQUENCE [LARGE SCALE GENOMIC DNA]</scope>
    <source>
        <strain evidence="1 2">DSM 26588</strain>
    </source>
</reference>
<organism evidence="1 2">
    <name type="scientific">Intestinimonas butyriciproducens</name>
    <dbReference type="NCBI Taxonomy" id="1297617"/>
    <lineage>
        <taxon>Bacteria</taxon>
        <taxon>Bacillati</taxon>
        <taxon>Bacillota</taxon>
        <taxon>Clostridia</taxon>
        <taxon>Eubacteriales</taxon>
        <taxon>Intestinimonas</taxon>
    </lineage>
</organism>
<evidence type="ECO:0000313" key="1">
    <source>
        <dbReference type="EMBL" id="PVY59032.1"/>
    </source>
</evidence>